<sequence>MNTPRGVPPAGFFYITAHRYREFYMRMRMSRRRRRLPRLLYECFLLCCHPKHIPTLARQLPLPRLVARGPQQLQLQRTTICVSVPDRKALLSPSISAGLLPTRAGGDGDVALIMNSPEAARSTIRGSSRAAVTSTSTPELGGCLS</sequence>
<reference evidence="2" key="1">
    <citation type="submission" date="2020-05" db="EMBL/GenBank/DDBJ databases">
        <title>Mycena genomes resolve the evolution of fungal bioluminescence.</title>
        <authorList>
            <person name="Tsai I.J."/>
        </authorList>
    </citation>
    <scope>NUCLEOTIDE SEQUENCE</scope>
    <source>
        <strain evidence="2">160909Yilan</strain>
    </source>
</reference>
<name>A0A8H6XI30_9AGAR</name>
<proteinExistence type="predicted"/>
<protein>
    <submittedName>
        <fullName evidence="2">Uncharacterized protein</fullName>
    </submittedName>
</protein>
<gene>
    <name evidence="2" type="ORF">MSAN_02048800</name>
</gene>
<evidence type="ECO:0000313" key="2">
    <source>
        <dbReference type="EMBL" id="KAF7341928.1"/>
    </source>
</evidence>
<evidence type="ECO:0000256" key="1">
    <source>
        <dbReference type="SAM" id="MobiDB-lite"/>
    </source>
</evidence>
<feature type="compositionally biased region" description="Polar residues" evidence="1">
    <location>
        <begin position="124"/>
        <end position="138"/>
    </location>
</feature>
<dbReference type="AlphaFoldDB" id="A0A8H6XI30"/>
<organism evidence="2 3">
    <name type="scientific">Mycena sanguinolenta</name>
    <dbReference type="NCBI Taxonomy" id="230812"/>
    <lineage>
        <taxon>Eukaryota</taxon>
        <taxon>Fungi</taxon>
        <taxon>Dikarya</taxon>
        <taxon>Basidiomycota</taxon>
        <taxon>Agaricomycotina</taxon>
        <taxon>Agaricomycetes</taxon>
        <taxon>Agaricomycetidae</taxon>
        <taxon>Agaricales</taxon>
        <taxon>Marasmiineae</taxon>
        <taxon>Mycenaceae</taxon>
        <taxon>Mycena</taxon>
    </lineage>
</organism>
<evidence type="ECO:0000313" key="3">
    <source>
        <dbReference type="Proteomes" id="UP000623467"/>
    </source>
</evidence>
<comment type="caution">
    <text evidence="2">The sequence shown here is derived from an EMBL/GenBank/DDBJ whole genome shotgun (WGS) entry which is preliminary data.</text>
</comment>
<feature type="region of interest" description="Disordered" evidence="1">
    <location>
        <begin position="124"/>
        <end position="145"/>
    </location>
</feature>
<accession>A0A8H6XI30</accession>
<dbReference type="EMBL" id="JACAZH010000026">
    <property type="protein sequence ID" value="KAF7341928.1"/>
    <property type="molecule type" value="Genomic_DNA"/>
</dbReference>
<keyword evidence="3" id="KW-1185">Reference proteome</keyword>
<dbReference type="Proteomes" id="UP000623467">
    <property type="component" value="Unassembled WGS sequence"/>
</dbReference>